<comment type="similarity">
    <text evidence="2">Belongs to the bombesin/neuromedin-B/ranatensin family.</text>
</comment>
<dbReference type="Proteomes" id="UP000694402">
    <property type="component" value="Unassembled WGS sequence"/>
</dbReference>
<dbReference type="PANTHER" id="PTHR16866:SF3">
    <property type="entry name" value="NEUROMEDIN-B"/>
    <property type="match status" value="1"/>
</dbReference>
<dbReference type="AlphaFoldDB" id="A0A8C8GE67"/>
<dbReference type="GO" id="GO:0007218">
    <property type="term" value="P:neuropeptide signaling pathway"/>
    <property type="evidence" value="ECO:0007669"/>
    <property type="project" value="InterPro"/>
</dbReference>
<dbReference type="GO" id="GO:0005184">
    <property type="term" value="F:neuropeptide hormone activity"/>
    <property type="evidence" value="ECO:0007669"/>
    <property type="project" value="TreeGrafter"/>
</dbReference>
<name>A0A8C8GE67_ONCTS</name>
<evidence type="ECO:0000256" key="4">
    <source>
        <dbReference type="ARBA" id="ARBA00022815"/>
    </source>
</evidence>
<feature type="signal peptide" evidence="6">
    <location>
        <begin position="1"/>
        <end position="27"/>
    </location>
</feature>
<keyword evidence="4" id="KW-0027">Amidation</keyword>
<dbReference type="GO" id="GO:0005576">
    <property type="term" value="C:extracellular region"/>
    <property type="evidence" value="ECO:0007669"/>
    <property type="project" value="UniProtKB-SubCell"/>
</dbReference>
<dbReference type="PROSITE" id="PS00257">
    <property type="entry name" value="BOMBESIN"/>
    <property type="match status" value="1"/>
</dbReference>
<evidence type="ECO:0000256" key="1">
    <source>
        <dbReference type="ARBA" id="ARBA00004613"/>
    </source>
</evidence>
<evidence type="ECO:0000313" key="8">
    <source>
        <dbReference type="Proteomes" id="UP000694402"/>
    </source>
</evidence>
<reference evidence="7" key="1">
    <citation type="submission" date="2025-08" db="UniProtKB">
        <authorList>
            <consortium name="Ensembl"/>
        </authorList>
    </citation>
    <scope>IDENTIFICATION</scope>
</reference>
<evidence type="ECO:0008006" key="9">
    <source>
        <dbReference type="Google" id="ProtNLM"/>
    </source>
</evidence>
<dbReference type="PANTHER" id="PTHR16866">
    <property type="entry name" value="GASTRIN-RELEASING PEPTIDE"/>
    <property type="match status" value="1"/>
</dbReference>
<dbReference type="GO" id="GO:0031710">
    <property type="term" value="F:neuromedin B receptor binding"/>
    <property type="evidence" value="ECO:0007669"/>
    <property type="project" value="TreeGrafter"/>
</dbReference>
<evidence type="ECO:0000313" key="7">
    <source>
        <dbReference type="Ensembl" id="ENSOTSP00005046924.1"/>
    </source>
</evidence>
<keyword evidence="6" id="KW-0732">Signal</keyword>
<protein>
    <recommendedName>
        <fullName evidence="9">Neuromedin-B</fullName>
    </recommendedName>
</protein>
<reference evidence="7" key="2">
    <citation type="submission" date="2025-09" db="UniProtKB">
        <authorList>
            <consortium name="Ensembl"/>
        </authorList>
    </citation>
    <scope>IDENTIFICATION</scope>
</reference>
<dbReference type="Ensembl" id="ENSOTST00005050998.2">
    <property type="protein sequence ID" value="ENSOTSP00005046924.1"/>
    <property type="gene ID" value="ENSOTSG00005022726.2"/>
</dbReference>
<dbReference type="GO" id="GO:0046887">
    <property type="term" value="P:positive regulation of hormone secretion"/>
    <property type="evidence" value="ECO:0007669"/>
    <property type="project" value="TreeGrafter"/>
</dbReference>
<dbReference type="GeneTree" id="ENSGT00940000172424"/>
<organism evidence="7 8">
    <name type="scientific">Oncorhynchus tshawytscha</name>
    <name type="common">Chinook salmon</name>
    <name type="synonym">Salmo tshawytscha</name>
    <dbReference type="NCBI Taxonomy" id="74940"/>
    <lineage>
        <taxon>Eukaryota</taxon>
        <taxon>Metazoa</taxon>
        <taxon>Chordata</taxon>
        <taxon>Craniata</taxon>
        <taxon>Vertebrata</taxon>
        <taxon>Euteleostomi</taxon>
        <taxon>Actinopterygii</taxon>
        <taxon>Neopterygii</taxon>
        <taxon>Teleostei</taxon>
        <taxon>Protacanthopterygii</taxon>
        <taxon>Salmoniformes</taxon>
        <taxon>Salmonidae</taxon>
        <taxon>Salmoninae</taxon>
        <taxon>Oncorhynchus</taxon>
    </lineage>
</organism>
<accession>A0A8C8GE67</accession>
<proteinExistence type="inferred from homology"/>
<evidence type="ECO:0000256" key="3">
    <source>
        <dbReference type="ARBA" id="ARBA00022525"/>
    </source>
</evidence>
<comment type="subcellular location">
    <subcellularLocation>
        <location evidence="1">Secreted</location>
    </subcellularLocation>
</comment>
<dbReference type="Pfam" id="PF02044">
    <property type="entry name" value="Bombesin"/>
    <property type="match status" value="1"/>
</dbReference>
<dbReference type="InterPro" id="IPR000874">
    <property type="entry name" value="Bombesin"/>
</dbReference>
<keyword evidence="8" id="KW-1185">Reference proteome</keyword>
<evidence type="ECO:0000256" key="5">
    <source>
        <dbReference type="SAM" id="MobiDB-lite"/>
    </source>
</evidence>
<sequence>MTRGTLTCKSGLLSCFVLLSYIGMTSSMSLNLNELRNKVSNIKVNQRGSLWATGHFMGKKSVDSSFLESSFGGGKIPFGVQSANPKRKAESLTELLIEEVLKRALQIPQKRGIRSGGGFPDEITGQHLNEQK</sequence>
<evidence type="ECO:0000256" key="6">
    <source>
        <dbReference type="SAM" id="SignalP"/>
    </source>
</evidence>
<keyword evidence="3" id="KW-0964">Secreted</keyword>
<evidence type="ECO:0000256" key="2">
    <source>
        <dbReference type="ARBA" id="ARBA00010012"/>
    </source>
</evidence>
<feature type="region of interest" description="Disordered" evidence="5">
    <location>
        <begin position="112"/>
        <end position="132"/>
    </location>
</feature>
<dbReference type="GO" id="GO:0043005">
    <property type="term" value="C:neuron projection"/>
    <property type="evidence" value="ECO:0007669"/>
    <property type="project" value="TreeGrafter"/>
</dbReference>
<feature type="chain" id="PRO_5034665196" description="Neuromedin-B" evidence="6">
    <location>
        <begin position="28"/>
        <end position="132"/>
    </location>
</feature>